<evidence type="ECO:0008006" key="3">
    <source>
        <dbReference type="Google" id="ProtNLM"/>
    </source>
</evidence>
<keyword evidence="2" id="KW-1185">Reference proteome</keyword>
<accession>A0AAV9H4P7</accession>
<name>A0AAV9H4P7_9PEZI</name>
<comment type="caution">
    <text evidence="1">The sequence shown here is derived from an EMBL/GenBank/DDBJ whole genome shotgun (WGS) entry which is preliminary data.</text>
</comment>
<gene>
    <name evidence="1" type="ORF">QBC34DRAFT_389651</name>
</gene>
<dbReference type="EMBL" id="MU865914">
    <property type="protein sequence ID" value="KAK4455249.1"/>
    <property type="molecule type" value="Genomic_DNA"/>
</dbReference>
<dbReference type="AlphaFoldDB" id="A0AAV9H4P7"/>
<protein>
    <recommendedName>
        <fullName evidence="3">SnoaL-like domain-containing protein</fullName>
    </recommendedName>
</protein>
<evidence type="ECO:0000313" key="1">
    <source>
        <dbReference type="EMBL" id="KAK4455249.1"/>
    </source>
</evidence>
<organism evidence="1 2">
    <name type="scientific">Podospora aff. communis PSN243</name>
    <dbReference type="NCBI Taxonomy" id="3040156"/>
    <lineage>
        <taxon>Eukaryota</taxon>
        <taxon>Fungi</taxon>
        <taxon>Dikarya</taxon>
        <taxon>Ascomycota</taxon>
        <taxon>Pezizomycotina</taxon>
        <taxon>Sordariomycetes</taxon>
        <taxon>Sordariomycetidae</taxon>
        <taxon>Sordariales</taxon>
        <taxon>Podosporaceae</taxon>
        <taxon>Podospora</taxon>
    </lineage>
</organism>
<proteinExistence type="predicted"/>
<evidence type="ECO:0000313" key="2">
    <source>
        <dbReference type="Proteomes" id="UP001321760"/>
    </source>
</evidence>
<dbReference type="Proteomes" id="UP001321760">
    <property type="component" value="Unassembled WGS sequence"/>
</dbReference>
<reference evidence="1" key="1">
    <citation type="journal article" date="2023" name="Mol. Phylogenet. Evol.">
        <title>Genome-scale phylogeny and comparative genomics of the fungal order Sordariales.</title>
        <authorList>
            <person name="Hensen N."/>
            <person name="Bonometti L."/>
            <person name="Westerberg I."/>
            <person name="Brannstrom I.O."/>
            <person name="Guillou S."/>
            <person name="Cros-Aarteil S."/>
            <person name="Calhoun S."/>
            <person name="Haridas S."/>
            <person name="Kuo A."/>
            <person name="Mondo S."/>
            <person name="Pangilinan J."/>
            <person name="Riley R."/>
            <person name="LaButti K."/>
            <person name="Andreopoulos B."/>
            <person name="Lipzen A."/>
            <person name="Chen C."/>
            <person name="Yan M."/>
            <person name="Daum C."/>
            <person name="Ng V."/>
            <person name="Clum A."/>
            <person name="Steindorff A."/>
            <person name="Ohm R.A."/>
            <person name="Martin F."/>
            <person name="Silar P."/>
            <person name="Natvig D.O."/>
            <person name="Lalanne C."/>
            <person name="Gautier V."/>
            <person name="Ament-Velasquez S.L."/>
            <person name="Kruys A."/>
            <person name="Hutchinson M.I."/>
            <person name="Powell A.J."/>
            <person name="Barry K."/>
            <person name="Miller A.N."/>
            <person name="Grigoriev I.V."/>
            <person name="Debuchy R."/>
            <person name="Gladieux P."/>
            <person name="Hiltunen Thoren M."/>
            <person name="Johannesson H."/>
        </authorList>
    </citation>
    <scope>NUCLEOTIDE SEQUENCE</scope>
    <source>
        <strain evidence="1">PSN243</strain>
    </source>
</reference>
<sequence>MASPNPNADSLYRTMSQTLHKFLHAPLEVSTANDPKLMSTTLDSTCTRHIRPTSLLTKLGAPPDFAFDVATYEKTMEGELRAFKTVGVEVSDVSVDTAAKTAAATAIYVNRVNDGREFRLEFSWHVAFTEGGSKIKRVVEWCDGIGFPEFQKAVAEAGLGEEGK</sequence>
<reference evidence="1" key="2">
    <citation type="submission" date="2023-05" db="EMBL/GenBank/DDBJ databases">
        <authorList>
            <consortium name="Lawrence Berkeley National Laboratory"/>
            <person name="Steindorff A."/>
            <person name="Hensen N."/>
            <person name="Bonometti L."/>
            <person name="Westerberg I."/>
            <person name="Brannstrom I.O."/>
            <person name="Guillou S."/>
            <person name="Cros-Aarteil S."/>
            <person name="Calhoun S."/>
            <person name="Haridas S."/>
            <person name="Kuo A."/>
            <person name="Mondo S."/>
            <person name="Pangilinan J."/>
            <person name="Riley R."/>
            <person name="Labutti K."/>
            <person name="Andreopoulos B."/>
            <person name="Lipzen A."/>
            <person name="Chen C."/>
            <person name="Yanf M."/>
            <person name="Daum C."/>
            <person name="Ng V."/>
            <person name="Clum A."/>
            <person name="Ohm R."/>
            <person name="Martin F."/>
            <person name="Silar P."/>
            <person name="Natvig D."/>
            <person name="Lalanne C."/>
            <person name="Gautier V."/>
            <person name="Ament-Velasquez S.L."/>
            <person name="Kruys A."/>
            <person name="Hutchinson M.I."/>
            <person name="Powell A.J."/>
            <person name="Barry K."/>
            <person name="Miller A.N."/>
            <person name="Grigoriev I.V."/>
            <person name="Debuchy R."/>
            <person name="Gladieux P."/>
            <person name="Thoren M.H."/>
            <person name="Johannesson H."/>
        </authorList>
    </citation>
    <scope>NUCLEOTIDE SEQUENCE</scope>
    <source>
        <strain evidence="1">PSN243</strain>
    </source>
</reference>